<dbReference type="Proteomes" id="UP000747542">
    <property type="component" value="Unassembled WGS sequence"/>
</dbReference>
<dbReference type="EMBL" id="JAHLQT010019377">
    <property type="protein sequence ID" value="KAG7168726.1"/>
    <property type="molecule type" value="Genomic_DNA"/>
</dbReference>
<proteinExistence type="predicted"/>
<sequence>MRNLYRVLAFVAASMGSQITEPPHYYQTKTAGCNREQPEFWSCHNQFVNTPQYSSCFFRTIAEEKEDKDPREIDRERQAECTLPPQAKLYPAQDRPFHLALYYISEDNLFRPGLAIYFPNKTTENTTFRFQDTYNSREQDLCFQMILTNVTLPLQDTLTYDCPFFDHILDRTLQLTVQDSGGRGGLYSFVVPNASRIDIYLQLKEDKQMRPRVLLIYLAESWSHFEVVHPNNWTSEHFQLADRVVFLVPENLSSQSVTPNKRHWEYALWYMNGPTFNQNLHKFGTVLMPFSAPVPHQIAHVHRFKLLQDLTSFVIWLHNGKLLDRWLFWRSHIKSTSSEGDTLSFPDLMRLLQKEPVGHRDEKFKFEWTTCQEILKGEDIKIEQPQPEEVAEETKEAEDMTKCRNSSDNDISEVFDRAIADVSVLVSEQPDEGAEGYESSDYEGSILNDDILL</sequence>
<evidence type="ECO:0000256" key="1">
    <source>
        <dbReference type="SAM" id="MobiDB-lite"/>
    </source>
</evidence>
<gene>
    <name evidence="2" type="ORF">Hamer_G024745</name>
</gene>
<dbReference type="AlphaFoldDB" id="A0A8J5MZ19"/>
<organism evidence="2 3">
    <name type="scientific">Homarus americanus</name>
    <name type="common">American lobster</name>
    <dbReference type="NCBI Taxonomy" id="6706"/>
    <lineage>
        <taxon>Eukaryota</taxon>
        <taxon>Metazoa</taxon>
        <taxon>Ecdysozoa</taxon>
        <taxon>Arthropoda</taxon>
        <taxon>Crustacea</taxon>
        <taxon>Multicrustacea</taxon>
        <taxon>Malacostraca</taxon>
        <taxon>Eumalacostraca</taxon>
        <taxon>Eucarida</taxon>
        <taxon>Decapoda</taxon>
        <taxon>Pleocyemata</taxon>
        <taxon>Astacidea</taxon>
        <taxon>Nephropoidea</taxon>
        <taxon>Nephropidae</taxon>
        <taxon>Homarus</taxon>
    </lineage>
</organism>
<reference evidence="2" key="1">
    <citation type="journal article" date="2021" name="Sci. Adv.">
        <title>The American lobster genome reveals insights on longevity, neural, and immune adaptations.</title>
        <authorList>
            <person name="Polinski J.M."/>
            <person name="Zimin A.V."/>
            <person name="Clark K.F."/>
            <person name="Kohn A.B."/>
            <person name="Sadowski N."/>
            <person name="Timp W."/>
            <person name="Ptitsyn A."/>
            <person name="Khanna P."/>
            <person name="Romanova D.Y."/>
            <person name="Williams P."/>
            <person name="Greenwood S.J."/>
            <person name="Moroz L.L."/>
            <person name="Walt D.R."/>
            <person name="Bodnar A.G."/>
        </authorList>
    </citation>
    <scope>NUCLEOTIDE SEQUENCE</scope>
    <source>
        <strain evidence="2">GMGI-L3</strain>
    </source>
</reference>
<accession>A0A8J5MZ19</accession>
<comment type="caution">
    <text evidence="2">The sequence shown here is derived from an EMBL/GenBank/DDBJ whole genome shotgun (WGS) entry which is preliminary data.</text>
</comment>
<feature type="compositionally biased region" description="Acidic residues" evidence="1">
    <location>
        <begin position="429"/>
        <end position="441"/>
    </location>
</feature>
<protein>
    <submittedName>
        <fullName evidence="2">Uncharacterized protein</fullName>
    </submittedName>
</protein>
<name>A0A8J5MZ19_HOMAM</name>
<keyword evidence="3" id="KW-1185">Reference proteome</keyword>
<evidence type="ECO:0000313" key="3">
    <source>
        <dbReference type="Proteomes" id="UP000747542"/>
    </source>
</evidence>
<feature type="region of interest" description="Disordered" evidence="1">
    <location>
        <begin position="427"/>
        <end position="453"/>
    </location>
</feature>
<evidence type="ECO:0000313" key="2">
    <source>
        <dbReference type="EMBL" id="KAG7168726.1"/>
    </source>
</evidence>